<evidence type="ECO:0000259" key="3">
    <source>
        <dbReference type="PROSITE" id="PS51900"/>
    </source>
</evidence>
<dbReference type="EMBL" id="PFQK01000006">
    <property type="protein sequence ID" value="PJC82291.1"/>
    <property type="molecule type" value="Genomic_DNA"/>
</dbReference>
<accession>A0A2M8GP18</accession>
<dbReference type="GO" id="GO:0003677">
    <property type="term" value="F:DNA binding"/>
    <property type="evidence" value="ECO:0007669"/>
    <property type="project" value="UniProtKB-UniRule"/>
</dbReference>
<sequence>MDKQYNFENLQASFKNYLIAGKKLQAISVKNYLSDLRHFFGWIVLKLKVKNSKLKIESDKNLSELIDQRFIEEYRLYLTENNLPLKTVNRRLSTLRKFCSFCVAQGWMKENPAKQISNLKSKIQNPNILDQFESDLQKEKINSQTITSYLNDVQEFLSI</sequence>
<dbReference type="InterPro" id="IPR004107">
    <property type="entry name" value="Integrase_SAM-like_N"/>
</dbReference>
<protein>
    <recommendedName>
        <fullName evidence="3">Core-binding (CB) domain-containing protein</fullName>
    </recommendedName>
</protein>
<gene>
    <name evidence="4" type="ORF">CO007_00140</name>
</gene>
<evidence type="ECO:0000256" key="2">
    <source>
        <dbReference type="PROSITE-ProRule" id="PRU01248"/>
    </source>
</evidence>
<comment type="caution">
    <text evidence="4">The sequence shown here is derived from an EMBL/GenBank/DDBJ whole genome shotgun (WGS) entry which is preliminary data.</text>
</comment>
<dbReference type="Gene3D" id="1.10.150.130">
    <property type="match status" value="1"/>
</dbReference>
<dbReference type="Pfam" id="PF02899">
    <property type="entry name" value="Phage_int_SAM_1"/>
    <property type="match status" value="1"/>
</dbReference>
<feature type="domain" description="Core-binding (CB)" evidence="3">
    <location>
        <begin position="5"/>
        <end position="103"/>
    </location>
</feature>
<evidence type="ECO:0000256" key="1">
    <source>
        <dbReference type="ARBA" id="ARBA00023125"/>
    </source>
</evidence>
<reference evidence="5" key="1">
    <citation type="submission" date="2017-09" db="EMBL/GenBank/DDBJ databases">
        <title>Depth-based differentiation of microbial function through sediment-hosted aquifers and enrichment of novel symbionts in the deep terrestrial subsurface.</title>
        <authorList>
            <person name="Probst A.J."/>
            <person name="Ladd B."/>
            <person name="Jarett J.K."/>
            <person name="Geller-Mcgrath D.E."/>
            <person name="Sieber C.M.K."/>
            <person name="Emerson J.B."/>
            <person name="Anantharaman K."/>
            <person name="Thomas B.C."/>
            <person name="Malmstrom R."/>
            <person name="Stieglmeier M."/>
            <person name="Klingl A."/>
            <person name="Woyke T."/>
            <person name="Ryan C.M."/>
            <person name="Banfield J.F."/>
        </authorList>
    </citation>
    <scope>NUCLEOTIDE SEQUENCE [LARGE SCALE GENOMIC DNA]</scope>
</reference>
<name>A0A2M8GP18_9BACT</name>
<dbReference type="AlphaFoldDB" id="A0A2M8GP18"/>
<dbReference type="InterPro" id="IPR010998">
    <property type="entry name" value="Integrase_recombinase_N"/>
</dbReference>
<keyword evidence="1 2" id="KW-0238">DNA-binding</keyword>
<dbReference type="PROSITE" id="PS51900">
    <property type="entry name" value="CB"/>
    <property type="match status" value="1"/>
</dbReference>
<dbReference type="SUPFAM" id="SSF56349">
    <property type="entry name" value="DNA breaking-rejoining enzymes"/>
    <property type="match status" value="1"/>
</dbReference>
<dbReference type="Proteomes" id="UP000229370">
    <property type="component" value="Unassembled WGS sequence"/>
</dbReference>
<dbReference type="InterPro" id="IPR011010">
    <property type="entry name" value="DNA_brk_join_enz"/>
</dbReference>
<organism evidence="4 5">
    <name type="scientific">Candidatus Roizmanbacteria bacterium CG_4_8_14_3_um_filter_36_10</name>
    <dbReference type="NCBI Taxonomy" id="1974834"/>
    <lineage>
        <taxon>Bacteria</taxon>
        <taxon>Candidatus Roizmaniibacteriota</taxon>
    </lineage>
</organism>
<proteinExistence type="predicted"/>
<evidence type="ECO:0000313" key="4">
    <source>
        <dbReference type="EMBL" id="PJC82291.1"/>
    </source>
</evidence>
<evidence type="ECO:0000313" key="5">
    <source>
        <dbReference type="Proteomes" id="UP000229370"/>
    </source>
</evidence>
<dbReference type="InterPro" id="IPR044068">
    <property type="entry name" value="CB"/>
</dbReference>